<proteinExistence type="predicted"/>
<evidence type="ECO:0000313" key="1">
    <source>
        <dbReference type="EMBL" id="DAD85155.1"/>
    </source>
</evidence>
<name>A0A8S5MT68_9CAUD</name>
<reference evidence="1" key="1">
    <citation type="journal article" date="2021" name="Proc. Natl. Acad. Sci. U.S.A.">
        <title>A Catalog of Tens of Thousands of Viruses from Human Metagenomes Reveals Hidden Associations with Chronic Diseases.</title>
        <authorList>
            <person name="Tisza M.J."/>
            <person name="Buck C.B."/>
        </authorList>
    </citation>
    <scope>NUCLEOTIDE SEQUENCE</scope>
    <source>
        <strain evidence="1">CtwV53</strain>
    </source>
</reference>
<accession>A0A8S5MT68</accession>
<dbReference type="EMBL" id="BK014975">
    <property type="protein sequence ID" value="DAD85155.1"/>
    <property type="molecule type" value="Genomic_DNA"/>
</dbReference>
<organism evidence="1">
    <name type="scientific">Podoviridae sp. ctwV53</name>
    <dbReference type="NCBI Taxonomy" id="2826587"/>
    <lineage>
        <taxon>Viruses</taxon>
        <taxon>Duplodnaviria</taxon>
        <taxon>Heunggongvirae</taxon>
        <taxon>Uroviricota</taxon>
        <taxon>Caudoviricetes</taxon>
    </lineage>
</organism>
<sequence>MTIKIFSQKICYLPIHQQNFMYKNMLVSVVAY</sequence>
<protein>
    <submittedName>
        <fullName evidence="1">Uncharacterized protein</fullName>
    </submittedName>
</protein>